<keyword evidence="3" id="KW-1185">Reference proteome</keyword>
<dbReference type="InterPro" id="IPR029903">
    <property type="entry name" value="RmlD-like-bd"/>
</dbReference>
<organism evidence="2 3">
    <name type="scientific">Cyanidium caldarium</name>
    <name type="common">Red alga</name>
    <dbReference type="NCBI Taxonomy" id="2771"/>
    <lineage>
        <taxon>Eukaryota</taxon>
        <taxon>Rhodophyta</taxon>
        <taxon>Bangiophyceae</taxon>
        <taxon>Cyanidiales</taxon>
        <taxon>Cyanidiaceae</taxon>
        <taxon>Cyanidium</taxon>
    </lineage>
</organism>
<dbReference type="Proteomes" id="UP001301350">
    <property type="component" value="Unassembled WGS sequence"/>
</dbReference>
<gene>
    <name evidence="2" type="ORF">CDCA_CDCA11G3200</name>
</gene>
<sequence length="370" mass="40590">MPETITESQPVYRSFRPGVDEPRQLVIIGATGELGRCVLRAALQLENGDNHTTVAGDDPKSHSTRLVYFRSIWATYHHTPPSQLRLPQTHSIPELHWVQLDTADRQAVAALLAPLQNSDAFATVVYCAAPKHGGAAGQGGPRIRRGLVDDVVAAGRASNASPHRCRFIAISTDQVFDGVPPHAPYCTTSATRPTNPYARYKVEMEDALKALRHPDLVIARTSLILSLGESPEEDGKAIAFLRDALTYDHPSPVTLFVDEPRNMSWAEDLGAALVEMALGVKRMGECVDATVPTVVHLTCAQTANRYQLAQLLARHVWNVSAETVARRVQPGLSSESGLQRPLDLTLEVSSMWETGLVSRTRLRSIEERFK</sequence>
<name>A0AAV9IYK0_CYACA</name>
<dbReference type="AlphaFoldDB" id="A0AAV9IYK0"/>
<dbReference type="SUPFAM" id="SSF51735">
    <property type="entry name" value="NAD(P)-binding Rossmann-fold domains"/>
    <property type="match status" value="1"/>
</dbReference>
<dbReference type="Pfam" id="PF04321">
    <property type="entry name" value="RmlD_sub_bind"/>
    <property type="match status" value="1"/>
</dbReference>
<dbReference type="PANTHER" id="PTHR43242">
    <property type="entry name" value="NAD(P)-BINDING ROSSMANN-FOLD SUPERFAMILY PROTEIN"/>
    <property type="match status" value="1"/>
</dbReference>
<accession>A0AAV9IYK0</accession>
<dbReference type="InterPro" id="IPR036291">
    <property type="entry name" value="NAD(P)-bd_dom_sf"/>
</dbReference>
<proteinExistence type="predicted"/>
<evidence type="ECO:0000259" key="1">
    <source>
        <dbReference type="Pfam" id="PF04321"/>
    </source>
</evidence>
<dbReference type="PANTHER" id="PTHR43242:SF1">
    <property type="entry name" value="NAD(P)-BINDING ROSSMANN-FOLD SUPERFAMILY PROTEIN"/>
    <property type="match status" value="1"/>
</dbReference>
<dbReference type="Gene3D" id="3.40.50.720">
    <property type="entry name" value="NAD(P)-binding Rossmann-like Domain"/>
    <property type="match status" value="1"/>
</dbReference>
<protein>
    <recommendedName>
        <fullName evidence="1">RmlD-like substrate binding domain-containing protein</fullName>
    </recommendedName>
</protein>
<evidence type="ECO:0000313" key="2">
    <source>
        <dbReference type="EMBL" id="KAK4537175.1"/>
    </source>
</evidence>
<evidence type="ECO:0000313" key="3">
    <source>
        <dbReference type="Proteomes" id="UP001301350"/>
    </source>
</evidence>
<feature type="domain" description="RmlD-like substrate binding" evidence="1">
    <location>
        <begin position="25"/>
        <end position="358"/>
    </location>
</feature>
<dbReference type="EMBL" id="JANCYW010000011">
    <property type="protein sequence ID" value="KAK4537175.1"/>
    <property type="molecule type" value="Genomic_DNA"/>
</dbReference>
<reference evidence="2 3" key="1">
    <citation type="submission" date="2022-07" db="EMBL/GenBank/DDBJ databases">
        <title>Genome-wide signatures of adaptation to extreme environments.</title>
        <authorList>
            <person name="Cho C.H."/>
            <person name="Yoon H.S."/>
        </authorList>
    </citation>
    <scope>NUCLEOTIDE SEQUENCE [LARGE SCALE GENOMIC DNA]</scope>
    <source>
        <strain evidence="2 3">DBV 063 E5</strain>
    </source>
</reference>
<comment type="caution">
    <text evidence="2">The sequence shown here is derived from an EMBL/GenBank/DDBJ whole genome shotgun (WGS) entry which is preliminary data.</text>
</comment>